<dbReference type="RefSeq" id="WP_025022666.1">
    <property type="nucleotide sequence ID" value="NZ_AZGD01000011.1"/>
</dbReference>
<gene>
    <name evidence="1" type="ORF">FC40_GL000334</name>
</gene>
<keyword evidence="2" id="KW-1185">Reference proteome</keyword>
<dbReference type="PATRIC" id="fig|1423755.3.peg.368"/>
<reference evidence="1 2" key="1">
    <citation type="journal article" date="2015" name="Genome Announc.">
        <title>Expanding the biotechnology potential of lactobacilli through comparative genomics of 213 strains and associated genera.</title>
        <authorList>
            <person name="Sun Z."/>
            <person name="Harris H.M."/>
            <person name="McCann A."/>
            <person name="Guo C."/>
            <person name="Argimon S."/>
            <person name="Zhang W."/>
            <person name="Yang X."/>
            <person name="Jeffery I.B."/>
            <person name="Cooney J.C."/>
            <person name="Kagawa T.F."/>
            <person name="Liu W."/>
            <person name="Song Y."/>
            <person name="Salvetti E."/>
            <person name="Wrobel A."/>
            <person name="Rasinkangas P."/>
            <person name="Parkhill J."/>
            <person name="Rea M.C."/>
            <person name="O'Sullivan O."/>
            <person name="Ritari J."/>
            <person name="Douillard F.P."/>
            <person name="Paul Ross R."/>
            <person name="Yang R."/>
            <person name="Briner A.E."/>
            <person name="Felis G.E."/>
            <person name="de Vos W.M."/>
            <person name="Barrangou R."/>
            <person name="Klaenhammer T.R."/>
            <person name="Caufield P.W."/>
            <person name="Cui Y."/>
            <person name="Zhang H."/>
            <person name="O'Toole P.W."/>
        </authorList>
    </citation>
    <scope>NUCLEOTIDE SEQUENCE [LARGE SCALE GENOMIC DNA]</scope>
    <source>
        <strain evidence="1 2">DSM 18933</strain>
    </source>
</reference>
<dbReference type="STRING" id="1423755.FC40_GL000334"/>
<comment type="caution">
    <text evidence="1">The sequence shown here is derived from an EMBL/GenBank/DDBJ whole genome shotgun (WGS) entry which is preliminary data.</text>
</comment>
<accession>A0A0R1WQI6</accession>
<protein>
    <submittedName>
        <fullName evidence="1">Uncharacterized protein</fullName>
    </submittedName>
</protein>
<organism evidence="1 2">
    <name type="scientific">Ligilactobacillus hayakitensis DSM 18933 = JCM 14209</name>
    <dbReference type="NCBI Taxonomy" id="1423755"/>
    <lineage>
        <taxon>Bacteria</taxon>
        <taxon>Bacillati</taxon>
        <taxon>Bacillota</taxon>
        <taxon>Bacilli</taxon>
        <taxon>Lactobacillales</taxon>
        <taxon>Lactobacillaceae</taxon>
        <taxon>Ligilactobacillus</taxon>
    </lineage>
</organism>
<name>A0A0R1WQI6_9LACO</name>
<dbReference type="AlphaFoldDB" id="A0A0R1WQI6"/>
<evidence type="ECO:0000313" key="2">
    <source>
        <dbReference type="Proteomes" id="UP000051054"/>
    </source>
</evidence>
<dbReference type="EMBL" id="AZGD01000011">
    <property type="protein sequence ID" value="KRM20170.1"/>
    <property type="molecule type" value="Genomic_DNA"/>
</dbReference>
<proteinExistence type="predicted"/>
<evidence type="ECO:0000313" key="1">
    <source>
        <dbReference type="EMBL" id="KRM20170.1"/>
    </source>
</evidence>
<dbReference type="Proteomes" id="UP000051054">
    <property type="component" value="Unassembled WGS sequence"/>
</dbReference>
<sequence length="98" mass="11516">MENYDQKYLPYLIEASKANFLVIGQGKSTYRNFNQWESELKATKAVTTARLFKLVVEQTNEFDIEIVMMSMLQTIERNYGKQAALEFADEFERYVRGL</sequence>